<evidence type="ECO:0000313" key="12">
    <source>
        <dbReference type="Proteomes" id="UP000195137"/>
    </source>
</evidence>
<evidence type="ECO:0000256" key="6">
    <source>
        <dbReference type="ARBA" id="ARBA00022806"/>
    </source>
</evidence>
<dbReference type="RefSeq" id="WP_086637473.1">
    <property type="nucleotide sequence ID" value="NZ_MRZU01000004.1"/>
</dbReference>
<dbReference type="GO" id="GO:0005524">
    <property type="term" value="F:ATP binding"/>
    <property type="evidence" value="ECO:0007669"/>
    <property type="project" value="UniProtKB-KW"/>
</dbReference>
<dbReference type="GO" id="GO:0016787">
    <property type="term" value="F:hydrolase activity"/>
    <property type="evidence" value="ECO:0007669"/>
    <property type="project" value="UniProtKB-KW"/>
</dbReference>
<dbReference type="GO" id="GO:0017116">
    <property type="term" value="F:single-stranded DNA helicase activity"/>
    <property type="evidence" value="ECO:0007669"/>
    <property type="project" value="TreeGrafter"/>
</dbReference>
<keyword evidence="3" id="KW-0235">DNA replication</keyword>
<dbReference type="Gene3D" id="2.40.50.140">
    <property type="entry name" value="Nucleic acid-binding proteins"/>
    <property type="match status" value="1"/>
</dbReference>
<dbReference type="FunFam" id="2.20.28.10:FF:000003">
    <property type="entry name" value="DNA helicase"/>
    <property type="match status" value="1"/>
</dbReference>
<dbReference type="OrthoDB" id="6747at2157"/>
<keyword evidence="12" id="KW-1185">Reference proteome</keyword>
<comment type="similarity">
    <text evidence="1 9">Belongs to the MCM family.</text>
</comment>
<dbReference type="Proteomes" id="UP000195137">
    <property type="component" value="Unassembled WGS sequence"/>
</dbReference>
<evidence type="ECO:0000256" key="8">
    <source>
        <dbReference type="ARBA" id="ARBA00023125"/>
    </source>
</evidence>
<proteinExistence type="inferred from homology"/>
<dbReference type="InterPro" id="IPR041562">
    <property type="entry name" value="MCM_lid"/>
</dbReference>
<dbReference type="SUPFAM" id="SSF50249">
    <property type="entry name" value="Nucleic acid-binding proteins"/>
    <property type="match status" value="1"/>
</dbReference>
<dbReference type="Pfam" id="PF17855">
    <property type="entry name" value="MCM_lid"/>
    <property type="match status" value="1"/>
</dbReference>
<reference evidence="11 12" key="1">
    <citation type="submission" date="2016-12" db="EMBL/GenBank/DDBJ databases">
        <title>Discovery of methanogenic haloarchaea.</title>
        <authorList>
            <person name="Sorokin D.Y."/>
            <person name="Makarova K.S."/>
            <person name="Abbas B."/>
            <person name="Ferrer M."/>
            <person name="Golyshin P.N."/>
        </authorList>
    </citation>
    <scope>NUCLEOTIDE SEQUENCE [LARGE SCALE GENOMIC DNA]</scope>
    <source>
        <strain evidence="11">AMET1</strain>
    </source>
</reference>
<dbReference type="InterPro" id="IPR033762">
    <property type="entry name" value="MCM_OB"/>
</dbReference>
<dbReference type="Gene3D" id="3.30.1640.10">
    <property type="entry name" value="mini-chromosome maintenance (MCM) complex, chain A, domain 1"/>
    <property type="match status" value="1"/>
</dbReference>
<dbReference type="AlphaFoldDB" id="A0A1Y3G9U5"/>
<keyword evidence="6" id="KW-0347">Helicase</keyword>
<dbReference type="EC" id="3.6.4.12" evidence="2"/>
<dbReference type="InterPro" id="IPR001208">
    <property type="entry name" value="MCM_dom"/>
</dbReference>
<dbReference type="InterPro" id="IPR031327">
    <property type="entry name" value="MCM"/>
</dbReference>
<evidence type="ECO:0000259" key="10">
    <source>
        <dbReference type="PROSITE" id="PS50051"/>
    </source>
</evidence>
<dbReference type="Gene3D" id="1.10.10.10">
    <property type="entry name" value="Winged helix-like DNA-binding domain superfamily/Winged helix DNA-binding domain"/>
    <property type="match status" value="1"/>
</dbReference>
<dbReference type="EMBL" id="MRZU01000004">
    <property type="protein sequence ID" value="OUJ18179.1"/>
    <property type="molecule type" value="Genomic_DNA"/>
</dbReference>
<dbReference type="PRINTS" id="PR01657">
    <property type="entry name" value="MCMFAMILY"/>
</dbReference>
<keyword evidence="8 9" id="KW-0238">DNA-binding</keyword>
<dbReference type="GO" id="GO:0006260">
    <property type="term" value="P:DNA replication"/>
    <property type="evidence" value="ECO:0007669"/>
    <property type="project" value="UniProtKB-KW"/>
</dbReference>
<evidence type="ECO:0000256" key="5">
    <source>
        <dbReference type="ARBA" id="ARBA00022801"/>
    </source>
</evidence>
<dbReference type="SMART" id="SM00350">
    <property type="entry name" value="MCM"/>
    <property type="match status" value="1"/>
</dbReference>
<dbReference type="Gene3D" id="3.40.50.300">
    <property type="entry name" value="P-loop containing nucleotide triphosphate hydrolases"/>
    <property type="match status" value="1"/>
</dbReference>
<dbReference type="InterPro" id="IPR012340">
    <property type="entry name" value="NA-bd_OB-fold"/>
</dbReference>
<dbReference type="FunFam" id="3.40.50.300:FF:000826">
    <property type="entry name" value="Replicative DNA helicase Mcm"/>
    <property type="match status" value="1"/>
</dbReference>
<dbReference type="GO" id="GO:0003697">
    <property type="term" value="F:single-stranded DNA binding"/>
    <property type="evidence" value="ECO:0007669"/>
    <property type="project" value="TreeGrafter"/>
</dbReference>
<evidence type="ECO:0000256" key="7">
    <source>
        <dbReference type="ARBA" id="ARBA00022840"/>
    </source>
</evidence>
<dbReference type="PANTHER" id="PTHR11630">
    <property type="entry name" value="DNA REPLICATION LICENSING FACTOR MCM FAMILY MEMBER"/>
    <property type="match status" value="1"/>
</dbReference>
<dbReference type="Pfam" id="PF17207">
    <property type="entry name" value="MCM_OB"/>
    <property type="match status" value="1"/>
</dbReference>
<dbReference type="Gene3D" id="2.20.28.10">
    <property type="match status" value="1"/>
</dbReference>
<evidence type="ECO:0000256" key="2">
    <source>
        <dbReference type="ARBA" id="ARBA00012551"/>
    </source>
</evidence>
<dbReference type="InterPro" id="IPR027417">
    <property type="entry name" value="P-loop_NTPase"/>
</dbReference>
<dbReference type="PANTHER" id="PTHR11630:SF66">
    <property type="entry name" value="DNA REPLICATION LICENSING FACTOR MCM4"/>
    <property type="match status" value="1"/>
</dbReference>
<sequence>MSTTIEESLDINEVEDRFKEFFEKYYSTEIKDLVAKYPNEKSLYVHYNSLLERFDPEFADRLVEEPDKFILGAERAVKNTEIKLQPVIDSGESQGLSLNEILNNINVRFIELPTRLRTLARNLRSHHINKFVSIDGIVKRATEVRPKLVKGVFKCLRCGNVMEVGQEGESYQEPYQCADETCQRKNAFELLVDKSDFIDSQKLQIQERPEDLRGAEQPQDLNILVEDDLTGEVVPGNRVIINGVLRSSQKQSRNSKSTVFDVYVECNSIELMDREFEDLEITVEELNMIEDLSSDPDIYNKIIDSIAPTIYGYRDVKEAMALQLFSGVAKQLPDGSRIRGDIHTFLVGDPGIGKSQILRYVSNLAPRGVYASGKSSTSAGLTAAAVKDEFGDGKWTLEAGALVLADKGVATIDEMDKMNSRDRSALHEAMEQQSISIAKAGITSTLKSRCALLGAANPKYGRFDRYEPIADQIDMEPSLLSRFDLIFTLTDKPDKKKDEKIANHIIKSHYAGEISMKSDKSGEADTALEDIEPAIEPELMRKYIAHSKQITPVLTEDAKEELVDFYLELREIGEDENSPVPVTARQLEALVRLAEASARTRLNETVEVVDAERATTIVNKCLKEVGMDPETGQYDIDMLTTGTSKSQRDKIRLIKEVIESLEGEEGAPRTEVISEAESEGVDKDEVKDIIKKLREKGDIIEPRPGKTLRTT</sequence>
<feature type="domain" description="MCM C-terminal AAA(+) ATPase" evidence="10">
    <location>
        <begin position="298"/>
        <end position="505"/>
    </location>
</feature>
<accession>A0A1Y3G9U5</accession>
<evidence type="ECO:0000256" key="4">
    <source>
        <dbReference type="ARBA" id="ARBA00022741"/>
    </source>
</evidence>
<dbReference type="GO" id="GO:0042555">
    <property type="term" value="C:MCM complex"/>
    <property type="evidence" value="ECO:0007669"/>
    <property type="project" value="TreeGrafter"/>
</dbReference>
<gene>
    <name evidence="11" type="ORF">AMET1_1083</name>
</gene>
<keyword evidence="7 9" id="KW-0067">ATP-binding</keyword>
<dbReference type="SUPFAM" id="SSF52540">
    <property type="entry name" value="P-loop containing nucleoside triphosphate hydrolases"/>
    <property type="match status" value="1"/>
</dbReference>
<comment type="caution">
    <text evidence="11">The sequence shown here is derived from an EMBL/GenBank/DDBJ whole genome shotgun (WGS) entry which is preliminary data.</text>
</comment>
<evidence type="ECO:0000256" key="3">
    <source>
        <dbReference type="ARBA" id="ARBA00022705"/>
    </source>
</evidence>
<keyword evidence="4 9" id="KW-0547">Nucleotide-binding</keyword>
<dbReference type="Pfam" id="PF14551">
    <property type="entry name" value="MCM_N"/>
    <property type="match status" value="1"/>
</dbReference>
<organism evidence="11 12">
    <name type="scientific">Methanonatronarchaeum thermophilum</name>
    <dbReference type="NCBI Taxonomy" id="1927129"/>
    <lineage>
        <taxon>Archaea</taxon>
        <taxon>Methanobacteriati</taxon>
        <taxon>Methanobacteriota</taxon>
        <taxon>Methanonatronarchaeia</taxon>
        <taxon>Methanonatronarchaeales</taxon>
        <taxon>Methanonatronarchaeaceae</taxon>
        <taxon>Methanonatronarchaeum</taxon>
    </lineage>
</organism>
<dbReference type="PROSITE" id="PS50051">
    <property type="entry name" value="MCM_2"/>
    <property type="match status" value="1"/>
</dbReference>
<evidence type="ECO:0000256" key="1">
    <source>
        <dbReference type="ARBA" id="ARBA00008010"/>
    </source>
</evidence>
<name>A0A1Y3G9U5_9EURY</name>
<evidence type="ECO:0000313" key="11">
    <source>
        <dbReference type="EMBL" id="OUJ18179.1"/>
    </source>
</evidence>
<keyword evidence="5" id="KW-0378">Hydrolase</keyword>
<evidence type="ECO:0000256" key="9">
    <source>
        <dbReference type="RuleBase" id="RU004070"/>
    </source>
</evidence>
<dbReference type="InterPro" id="IPR027925">
    <property type="entry name" value="MCM_N"/>
</dbReference>
<protein>
    <recommendedName>
        <fullName evidence="2">DNA helicase</fullName>
        <ecNumber evidence="2">3.6.4.12</ecNumber>
    </recommendedName>
</protein>
<dbReference type="InterPro" id="IPR036388">
    <property type="entry name" value="WH-like_DNA-bd_sf"/>
</dbReference>
<dbReference type="Pfam" id="PF00493">
    <property type="entry name" value="MCM"/>
    <property type="match status" value="1"/>
</dbReference>